<feature type="region of interest" description="Disordered" evidence="1">
    <location>
        <begin position="1"/>
        <end position="56"/>
    </location>
</feature>
<feature type="region of interest" description="Disordered" evidence="1">
    <location>
        <begin position="506"/>
        <end position="538"/>
    </location>
</feature>
<feature type="region of interest" description="Disordered" evidence="1">
    <location>
        <begin position="808"/>
        <end position="858"/>
    </location>
</feature>
<feature type="compositionally biased region" description="Polar residues" evidence="1">
    <location>
        <begin position="36"/>
        <end position="48"/>
    </location>
</feature>
<evidence type="ECO:0000313" key="3">
    <source>
        <dbReference type="EMBL" id="KAK7939204.1"/>
    </source>
</evidence>
<gene>
    <name evidence="3" type="ORF">WMY93_002530</name>
</gene>
<feature type="compositionally biased region" description="Polar residues" evidence="1">
    <location>
        <begin position="320"/>
        <end position="329"/>
    </location>
</feature>
<dbReference type="GO" id="GO:0000776">
    <property type="term" value="C:kinetochore"/>
    <property type="evidence" value="ECO:0007669"/>
    <property type="project" value="UniProtKB-KW"/>
</dbReference>
<dbReference type="EMBL" id="JBBPFD010000002">
    <property type="protein sequence ID" value="KAK7939204.1"/>
    <property type="molecule type" value="Genomic_DNA"/>
</dbReference>
<feature type="compositionally biased region" description="Polar residues" evidence="1">
    <location>
        <begin position="338"/>
        <end position="347"/>
    </location>
</feature>
<feature type="region of interest" description="Disordered" evidence="1">
    <location>
        <begin position="885"/>
        <end position="919"/>
    </location>
</feature>
<feature type="domain" description="TOG" evidence="2">
    <location>
        <begin position="545"/>
        <end position="770"/>
    </location>
</feature>
<dbReference type="GO" id="GO:0005876">
    <property type="term" value="C:spindle microtubule"/>
    <property type="evidence" value="ECO:0007669"/>
    <property type="project" value="TreeGrafter"/>
</dbReference>
<reference evidence="4" key="1">
    <citation type="submission" date="2024-04" db="EMBL/GenBank/DDBJ databases">
        <title>Salinicola lusitanus LLJ914,a marine bacterium isolated from the Okinawa Trough.</title>
        <authorList>
            <person name="Li J."/>
        </authorList>
    </citation>
    <scope>NUCLEOTIDE SEQUENCE [LARGE SCALE GENOMIC DNA]</scope>
</reference>
<feature type="region of interest" description="Disordered" evidence="1">
    <location>
        <begin position="279"/>
        <end position="462"/>
    </location>
</feature>
<evidence type="ECO:0000259" key="2">
    <source>
        <dbReference type="SMART" id="SM01349"/>
    </source>
</evidence>
<dbReference type="FunFam" id="1.25.10.10:FF:000005">
    <property type="entry name" value="CLIP-associating protein 1 isoform 2"/>
    <property type="match status" value="1"/>
</dbReference>
<protein>
    <recommendedName>
        <fullName evidence="2">TOG domain-containing protein</fullName>
    </recommendedName>
</protein>
<evidence type="ECO:0000256" key="1">
    <source>
        <dbReference type="SAM" id="MobiDB-lite"/>
    </source>
</evidence>
<dbReference type="PANTHER" id="PTHR21567">
    <property type="entry name" value="CLASP"/>
    <property type="match status" value="1"/>
</dbReference>
<dbReference type="Proteomes" id="UP001460270">
    <property type="component" value="Unassembled WGS sequence"/>
</dbReference>
<dbReference type="GO" id="GO:0008017">
    <property type="term" value="F:microtubule binding"/>
    <property type="evidence" value="ECO:0007669"/>
    <property type="project" value="TreeGrafter"/>
</dbReference>
<keyword evidence="4" id="KW-1185">Reference proteome</keyword>
<dbReference type="InterPro" id="IPR011989">
    <property type="entry name" value="ARM-like"/>
</dbReference>
<dbReference type="GO" id="GO:0040001">
    <property type="term" value="P:establishment of mitotic spindle localization"/>
    <property type="evidence" value="ECO:0007669"/>
    <property type="project" value="TreeGrafter"/>
</dbReference>
<dbReference type="PANTHER" id="PTHR21567:SF28">
    <property type="entry name" value="CLIP-ASSOCIATING PROTEIN 1"/>
    <property type="match status" value="1"/>
</dbReference>
<dbReference type="GO" id="GO:0090307">
    <property type="term" value="P:mitotic spindle assembly"/>
    <property type="evidence" value="ECO:0007669"/>
    <property type="project" value="TreeGrafter"/>
</dbReference>
<feature type="compositionally biased region" description="Low complexity" evidence="1">
    <location>
        <begin position="525"/>
        <end position="538"/>
    </location>
</feature>
<dbReference type="GO" id="GO:0043515">
    <property type="term" value="F:kinetochore binding"/>
    <property type="evidence" value="ECO:0007669"/>
    <property type="project" value="TreeGrafter"/>
</dbReference>
<feature type="domain" description="TOG" evidence="2">
    <location>
        <begin position="59"/>
        <end position="284"/>
    </location>
</feature>
<dbReference type="Gene3D" id="1.25.10.10">
    <property type="entry name" value="Leucine-rich Repeat Variant"/>
    <property type="match status" value="3"/>
</dbReference>
<feature type="compositionally biased region" description="Low complexity" evidence="1">
    <location>
        <begin position="354"/>
        <end position="391"/>
    </location>
</feature>
<dbReference type="SUPFAM" id="SSF48371">
    <property type="entry name" value="ARM repeat"/>
    <property type="match status" value="1"/>
</dbReference>
<feature type="compositionally biased region" description="Low complexity" evidence="1">
    <location>
        <begin position="281"/>
        <end position="301"/>
    </location>
</feature>
<dbReference type="InterPro" id="IPR016024">
    <property type="entry name" value="ARM-type_fold"/>
</dbReference>
<comment type="caution">
    <text evidence="3">The sequence shown here is derived from an EMBL/GenBank/DDBJ whole genome shotgun (WGS) entry which is preliminary data.</text>
</comment>
<dbReference type="InterPro" id="IPR034085">
    <property type="entry name" value="TOG"/>
</dbReference>
<dbReference type="GO" id="GO:0072686">
    <property type="term" value="C:mitotic spindle"/>
    <property type="evidence" value="ECO:0007669"/>
    <property type="project" value="TreeGrafter"/>
</dbReference>
<dbReference type="AlphaFoldDB" id="A0AAW0PWW1"/>
<organism evidence="3 4">
    <name type="scientific">Mugilogobius chulae</name>
    <name type="common">yellowstripe goby</name>
    <dbReference type="NCBI Taxonomy" id="88201"/>
    <lineage>
        <taxon>Eukaryota</taxon>
        <taxon>Metazoa</taxon>
        <taxon>Chordata</taxon>
        <taxon>Craniata</taxon>
        <taxon>Vertebrata</taxon>
        <taxon>Euteleostomi</taxon>
        <taxon>Actinopterygii</taxon>
        <taxon>Neopterygii</taxon>
        <taxon>Teleostei</taxon>
        <taxon>Neoteleostei</taxon>
        <taxon>Acanthomorphata</taxon>
        <taxon>Gobiaria</taxon>
        <taxon>Gobiiformes</taxon>
        <taxon>Gobioidei</taxon>
        <taxon>Gobiidae</taxon>
        <taxon>Gobionellinae</taxon>
        <taxon>Mugilogobius</taxon>
    </lineage>
</organism>
<name>A0AAW0PWW1_9GOBI</name>
<dbReference type="InterPro" id="IPR024395">
    <property type="entry name" value="CLASP_N_dom"/>
</dbReference>
<proteinExistence type="predicted"/>
<dbReference type="SMART" id="SM01349">
    <property type="entry name" value="TOG"/>
    <property type="match status" value="3"/>
</dbReference>
<dbReference type="GO" id="GO:0005815">
    <property type="term" value="C:microtubule organizing center"/>
    <property type="evidence" value="ECO:0007669"/>
    <property type="project" value="TreeGrafter"/>
</dbReference>
<sequence length="1205" mass="132175">MTAGEDKNFEDEDSVDGGRSSSSSSSKAPPSGRRTVMSSVRRPSSATTAKVPGKEAAAGAVDEEDFIKAFEDVPAVQLKKVRSLILAGALDHEGFPQQLRLMEAAFKLSAKDLRSQVVREACITLGHLSSVLGNKFDHGAESVMPILLNLVPNSAKVMATSGVAAIRLILRHTHYPRLIPIITSNCTSKSVAVRRRCYEFLDLMLQEWHTNTLERHVAVLTETIRKGIHDADSEARSIARKCYWGFHGHYSREAEHLFQALESTYQKALQSHLKSSDSIVSLPQSDRSSSSSQESLNRPLSVKSVIGGSMTRSKLVGSRVPSQSGSLQRSRSDIDVNAATTAKTRLTTVPAPSPFSSAAALPPGSYASLGRVRTRRTSSGSVGGASPSVVDSRGRSRAKVVSQSQPRSRIPRPSMSQGCSRDTSRESSRDTSPARGFTPLASRRHSRSTSALSSADPHGPSDRYGFINQARISASVNAMRVLNTGTEVEAAVADALLLGDSRNKRKPMRRRYESPGMYSDDDANSDASSACSERSYSSRNGGIPHYLRQTEDVAEVLNHCASSNWSERKEGLLGLQNLLKSQRILSRVELKRLCEIFTRMFADPHSKRVFSMFLETLVDFVTVHRDDLQDWLFVLLTQLLKKMGADLLGSVQAKVQKALDVTRESFPFDQQFNILMRFIVDQTQTPNLKVKVAILKYIESLARQMDPTDFGNSSETRLAVSRIITWTTEPKSSDVRKTLQSWVCEELAGRSSAAALLSAECNLEERCKQAAQVVLISLFELNTPEFTMLLGALPKTFQDGATKLLHNHLKNSSNTSSNVGSPSNTIGRTPPRHTPSRTSPLTSPTNCSHGGLSPSMMEYDTENMNSEEIYSSLRGVTEAIQSFSYRSQEDLNEPIRREGKRDDAAGREGLASSPGSDARLGLDVVEGGRTALDNKTSLLNTPSPRSFAGPRAREFSPYGYGDTICTYDKSALKEAVFDDDVEQFRDSRRQESAENKMTLPKSYAPVGQDHSDMVADLLKELSNHNERSEERKVALVELLKITREDSVAVWDEHFKTILLLLLETLGDKDVVRAAEEAAATLAGSIHPEQCIKVLCPIVQTADYPINLAAIKMQTKVIERIGKESLVQLLPDIIPGLLQGYDNTESSVRKASVFCLVAIYSVIGEDLKPHLAQLTGSKMKLLNLYIKRAQTTNSNSSSSSDVSSHS</sequence>
<evidence type="ECO:0000313" key="4">
    <source>
        <dbReference type="Proteomes" id="UP001460270"/>
    </source>
</evidence>
<accession>A0AAW0PWW1</accession>
<feature type="domain" description="TOG" evidence="2">
    <location>
        <begin position="971"/>
        <end position="1194"/>
    </location>
</feature>
<dbReference type="GO" id="GO:0005881">
    <property type="term" value="C:cytoplasmic microtubule"/>
    <property type="evidence" value="ECO:0007669"/>
    <property type="project" value="TreeGrafter"/>
</dbReference>
<feature type="compositionally biased region" description="Low complexity" evidence="1">
    <location>
        <begin position="836"/>
        <end position="845"/>
    </location>
</feature>
<dbReference type="Pfam" id="PF12348">
    <property type="entry name" value="CLASP_N"/>
    <property type="match status" value="1"/>
</dbReference>
<feature type="compositionally biased region" description="Basic and acidic residues" evidence="1">
    <location>
        <begin position="887"/>
        <end position="906"/>
    </location>
</feature>
<dbReference type="GO" id="GO:0045180">
    <property type="term" value="C:basal cortex"/>
    <property type="evidence" value="ECO:0007669"/>
    <property type="project" value="TreeGrafter"/>
</dbReference>
<feature type="compositionally biased region" description="Low complexity" evidence="1">
    <location>
        <begin position="811"/>
        <end position="824"/>
    </location>
</feature>